<dbReference type="GO" id="GO:0019430">
    <property type="term" value="P:removal of superoxide radicals"/>
    <property type="evidence" value="ECO:0007669"/>
    <property type="project" value="UniProtKB-UniRule"/>
</dbReference>
<comment type="caution">
    <text evidence="9">The sequence shown here is derived from an EMBL/GenBank/DDBJ whole genome shotgun (WGS) entry which is preliminary data.</text>
</comment>
<comment type="catalytic activity">
    <reaction evidence="6">
        <text>[thioredoxin]-dithiol + NADP(+) = [thioredoxin]-disulfide + NADPH + H(+)</text>
        <dbReference type="Rhea" id="RHEA:20345"/>
        <dbReference type="Rhea" id="RHEA-COMP:10698"/>
        <dbReference type="Rhea" id="RHEA-COMP:10700"/>
        <dbReference type="ChEBI" id="CHEBI:15378"/>
        <dbReference type="ChEBI" id="CHEBI:29950"/>
        <dbReference type="ChEBI" id="CHEBI:50058"/>
        <dbReference type="ChEBI" id="CHEBI:57783"/>
        <dbReference type="ChEBI" id="CHEBI:58349"/>
        <dbReference type="EC" id="1.8.1.9"/>
    </reaction>
</comment>
<comment type="similarity">
    <text evidence="6">Belongs to the class-II pyridine nucleotide-disulfide oxidoreductase family.</text>
</comment>
<evidence type="ECO:0000259" key="8">
    <source>
        <dbReference type="Pfam" id="PF07992"/>
    </source>
</evidence>
<dbReference type="GO" id="GO:0004791">
    <property type="term" value="F:thioredoxin-disulfide reductase (NADPH) activity"/>
    <property type="evidence" value="ECO:0007669"/>
    <property type="project" value="UniProtKB-UniRule"/>
</dbReference>
<dbReference type="STRING" id="1817813.A2008_07745"/>
<dbReference type="PROSITE" id="PS00573">
    <property type="entry name" value="PYRIDINE_REDOX_2"/>
    <property type="match status" value="1"/>
</dbReference>
<evidence type="ECO:0000256" key="3">
    <source>
        <dbReference type="ARBA" id="ARBA00023002"/>
    </source>
</evidence>
<keyword evidence="3 6" id="KW-0560">Oxidoreductase</keyword>
<evidence type="ECO:0000256" key="5">
    <source>
        <dbReference type="ARBA" id="ARBA00023284"/>
    </source>
</evidence>
<dbReference type="InterPro" id="IPR023753">
    <property type="entry name" value="FAD/NAD-binding_dom"/>
</dbReference>
<proteinExistence type="inferred from homology"/>
<sequence length="320" mass="34115">MAINTDLLIIGGGPAGLTAGLYAVRGGLDSVLIEKGILGGQVTTTYDVENYPGFPEPVSGADLVDKMEKQATRFGLKIKTMCEAQRIEIKDHKFHTYICDSSEGPVISDAVILASGNVPRKLGVPGEEKLAGRGVSYCATCDGALFRNREIAVIGGGDSALTEALFLTNFASKVYVVHRRDKFRGEKVYGDRILAHPKISVIWDSVLESIVGEEVVDGVKLKNVKTSEIREIKLDGVFIFVGLAPSTAIIKNSPGIAGIANEEGYIVTDESCKTKIEGLFAAGDVRAGNFRQIVVACANGATAAHNAYHYIDGVRTGSHK</sequence>
<name>A0A1F7WUK6_9BACT</name>
<dbReference type="Gene3D" id="3.50.50.60">
    <property type="entry name" value="FAD/NAD(P)-binding domain"/>
    <property type="match status" value="2"/>
</dbReference>
<dbReference type="SUPFAM" id="SSF51905">
    <property type="entry name" value="FAD/NAD(P)-binding domain"/>
    <property type="match status" value="1"/>
</dbReference>
<dbReference type="Proteomes" id="UP000178735">
    <property type="component" value="Unassembled WGS sequence"/>
</dbReference>
<dbReference type="PRINTS" id="PR00469">
    <property type="entry name" value="PNDRDTASEII"/>
</dbReference>
<dbReference type="EMBL" id="MGFH01000060">
    <property type="protein sequence ID" value="OGM06501.1"/>
    <property type="molecule type" value="Genomic_DNA"/>
</dbReference>
<keyword evidence="7" id="KW-0521">NADP</keyword>
<dbReference type="InterPro" id="IPR050097">
    <property type="entry name" value="Ferredoxin-NADP_redctase_2"/>
</dbReference>
<dbReference type="PRINTS" id="PR00368">
    <property type="entry name" value="FADPNR"/>
</dbReference>
<keyword evidence="5 6" id="KW-0676">Redox-active center</keyword>
<gene>
    <name evidence="9" type="ORF">A2008_07745</name>
</gene>
<reference evidence="9 10" key="1">
    <citation type="journal article" date="2016" name="Nat. Commun.">
        <title>Thousands of microbial genomes shed light on interconnected biogeochemical processes in an aquifer system.</title>
        <authorList>
            <person name="Anantharaman K."/>
            <person name="Brown C.T."/>
            <person name="Hug L.A."/>
            <person name="Sharon I."/>
            <person name="Castelle C.J."/>
            <person name="Probst A.J."/>
            <person name="Thomas B.C."/>
            <person name="Singh A."/>
            <person name="Wilkins M.J."/>
            <person name="Karaoz U."/>
            <person name="Brodie E.L."/>
            <person name="Williams K.H."/>
            <person name="Hubbard S.S."/>
            <person name="Banfield J.F."/>
        </authorList>
    </citation>
    <scope>NUCLEOTIDE SEQUENCE [LARGE SCALE GENOMIC DNA]</scope>
</reference>
<evidence type="ECO:0000313" key="10">
    <source>
        <dbReference type="Proteomes" id="UP000178735"/>
    </source>
</evidence>
<comment type="subunit">
    <text evidence="6">Homodimer.</text>
</comment>
<evidence type="ECO:0000256" key="7">
    <source>
        <dbReference type="RuleBase" id="RU003881"/>
    </source>
</evidence>
<evidence type="ECO:0000256" key="4">
    <source>
        <dbReference type="ARBA" id="ARBA00023157"/>
    </source>
</evidence>
<evidence type="ECO:0000256" key="6">
    <source>
        <dbReference type="RuleBase" id="RU003880"/>
    </source>
</evidence>
<dbReference type="InterPro" id="IPR005982">
    <property type="entry name" value="Thioredox_Rdtase"/>
</dbReference>
<evidence type="ECO:0000256" key="1">
    <source>
        <dbReference type="ARBA" id="ARBA00022630"/>
    </source>
</evidence>
<evidence type="ECO:0000256" key="2">
    <source>
        <dbReference type="ARBA" id="ARBA00022827"/>
    </source>
</evidence>
<dbReference type="NCBIfam" id="TIGR01292">
    <property type="entry name" value="TRX_reduct"/>
    <property type="match status" value="1"/>
</dbReference>
<dbReference type="PANTHER" id="PTHR48105">
    <property type="entry name" value="THIOREDOXIN REDUCTASE 1-RELATED-RELATED"/>
    <property type="match status" value="1"/>
</dbReference>
<dbReference type="Pfam" id="PF07992">
    <property type="entry name" value="Pyr_redox_2"/>
    <property type="match status" value="1"/>
</dbReference>
<feature type="domain" description="FAD/NAD(P)-binding" evidence="8">
    <location>
        <begin position="6"/>
        <end position="300"/>
    </location>
</feature>
<keyword evidence="2 6" id="KW-0274">FAD</keyword>
<organism evidence="9 10">
    <name type="scientific">Candidatus Wallbacteria bacterium GWC2_49_35</name>
    <dbReference type="NCBI Taxonomy" id="1817813"/>
    <lineage>
        <taxon>Bacteria</taxon>
        <taxon>Candidatus Walliibacteriota</taxon>
    </lineage>
</organism>
<dbReference type="AlphaFoldDB" id="A0A1F7WUK6"/>
<protein>
    <recommendedName>
        <fullName evidence="6">Thioredoxin reductase</fullName>
        <ecNumber evidence="6">1.8.1.9</ecNumber>
    </recommendedName>
</protein>
<dbReference type="EC" id="1.8.1.9" evidence="6"/>
<keyword evidence="4" id="KW-1015">Disulfide bond</keyword>
<comment type="cofactor">
    <cofactor evidence="7">
        <name>FAD</name>
        <dbReference type="ChEBI" id="CHEBI:57692"/>
    </cofactor>
    <text evidence="7">Binds 1 FAD per subunit.</text>
</comment>
<dbReference type="InterPro" id="IPR036188">
    <property type="entry name" value="FAD/NAD-bd_sf"/>
</dbReference>
<accession>A0A1F7WUK6</accession>
<dbReference type="GO" id="GO:0005737">
    <property type="term" value="C:cytoplasm"/>
    <property type="evidence" value="ECO:0007669"/>
    <property type="project" value="InterPro"/>
</dbReference>
<dbReference type="InterPro" id="IPR008255">
    <property type="entry name" value="Pyr_nucl-diS_OxRdtase_2_AS"/>
</dbReference>
<evidence type="ECO:0000313" key="9">
    <source>
        <dbReference type="EMBL" id="OGM06501.1"/>
    </source>
</evidence>
<keyword evidence="1 6" id="KW-0285">Flavoprotein</keyword>